<evidence type="ECO:0000313" key="5">
    <source>
        <dbReference type="Proteomes" id="UP001499974"/>
    </source>
</evidence>
<gene>
    <name evidence="4" type="ORF">GCM10023349_28640</name>
</gene>
<accession>A0ABP8XJX1</accession>
<dbReference type="InterPro" id="IPR002168">
    <property type="entry name" value="Lipase_GDXG_HIS_AS"/>
</dbReference>
<dbReference type="InterPro" id="IPR013094">
    <property type="entry name" value="AB_hydrolase_3"/>
</dbReference>
<dbReference type="InterPro" id="IPR050300">
    <property type="entry name" value="GDXG_lipolytic_enzyme"/>
</dbReference>
<keyword evidence="2 4" id="KW-0378">Hydrolase</keyword>
<dbReference type="PANTHER" id="PTHR48081">
    <property type="entry name" value="AB HYDROLASE SUPERFAMILY PROTEIN C4A8.06C"/>
    <property type="match status" value="1"/>
</dbReference>
<dbReference type="PANTHER" id="PTHR48081:SF8">
    <property type="entry name" value="ALPHA_BETA HYDROLASE FOLD-3 DOMAIN-CONTAINING PROTEIN-RELATED"/>
    <property type="match status" value="1"/>
</dbReference>
<evidence type="ECO:0000259" key="3">
    <source>
        <dbReference type="Pfam" id="PF07859"/>
    </source>
</evidence>
<feature type="domain" description="Alpha/beta hydrolase fold-3" evidence="3">
    <location>
        <begin position="108"/>
        <end position="312"/>
    </location>
</feature>
<dbReference type="Pfam" id="PF07859">
    <property type="entry name" value="Abhydrolase_3"/>
    <property type="match status" value="1"/>
</dbReference>
<comment type="similarity">
    <text evidence="1">Belongs to the 'GDXG' lipolytic enzyme family.</text>
</comment>
<sequence length="339" mass="36301">MDVVERVNTIGLRVALALPPRVQRVLAGRRVVVDGAPLAVDTQLMLRMQRLVREPGAETLPIPDGRRAVRRHARMAAGHQPVGAVRDLTVAGLPARLYTPSLSRGPLLVFFHGGGFMYGDLESHDAPCRHLAEQSGVRVLAIDYRLGPERPFPAAYDDAVAAYRWVVEHADDLDVDRARLAVGGDSAGANLAIGVAIEAARAGLPLAFQLLVYPVTDAVRDTASARLFADGFYLTKAFMDLAGECYVGDTDPRDPRVSPAYADLPPGLAPAYVATAGFDPLRDEGEAFAGRLAEAGVPVELRRYDDQIHGFFNVVGVGRSARAANAEIAAALRAGLARR</sequence>
<name>A0ABP8XJX1_9ACTN</name>
<dbReference type="Gene3D" id="3.40.50.1820">
    <property type="entry name" value="alpha/beta hydrolase"/>
    <property type="match status" value="1"/>
</dbReference>
<protein>
    <submittedName>
        <fullName evidence="4">Alpha/beta hydrolase</fullName>
    </submittedName>
</protein>
<evidence type="ECO:0000256" key="2">
    <source>
        <dbReference type="ARBA" id="ARBA00022801"/>
    </source>
</evidence>
<dbReference type="RefSeq" id="WP_345522030.1">
    <property type="nucleotide sequence ID" value="NZ_BAABKM010000002.1"/>
</dbReference>
<proteinExistence type="inferred from homology"/>
<dbReference type="GO" id="GO:0016787">
    <property type="term" value="F:hydrolase activity"/>
    <property type="evidence" value="ECO:0007669"/>
    <property type="project" value="UniProtKB-KW"/>
</dbReference>
<dbReference type="Proteomes" id="UP001499974">
    <property type="component" value="Unassembled WGS sequence"/>
</dbReference>
<evidence type="ECO:0000313" key="4">
    <source>
        <dbReference type="EMBL" id="GAA4708242.1"/>
    </source>
</evidence>
<dbReference type="InterPro" id="IPR029058">
    <property type="entry name" value="AB_hydrolase_fold"/>
</dbReference>
<dbReference type="SUPFAM" id="SSF53474">
    <property type="entry name" value="alpha/beta-Hydrolases"/>
    <property type="match status" value="1"/>
</dbReference>
<dbReference type="EMBL" id="BAABKM010000002">
    <property type="protein sequence ID" value="GAA4708242.1"/>
    <property type="molecule type" value="Genomic_DNA"/>
</dbReference>
<organism evidence="4 5">
    <name type="scientific">Nocardioides conyzicola</name>
    <dbReference type="NCBI Taxonomy" id="1651781"/>
    <lineage>
        <taxon>Bacteria</taxon>
        <taxon>Bacillati</taxon>
        <taxon>Actinomycetota</taxon>
        <taxon>Actinomycetes</taxon>
        <taxon>Propionibacteriales</taxon>
        <taxon>Nocardioidaceae</taxon>
        <taxon>Nocardioides</taxon>
    </lineage>
</organism>
<comment type="caution">
    <text evidence="4">The sequence shown here is derived from an EMBL/GenBank/DDBJ whole genome shotgun (WGS) entry which is preliminary data.</text>
</comment>
<keyword evidence="5" id="KW-1185">Reference proteome</keyword>
<dbReference type="PROSITE" id="PS01173">
    <property type="entry name" value="LIPASE_GDXG_HIS"/>
    <property type="match status" value="1"/>
</dbReference>
<reference evidence="5" key="1">
    <citation type="journal article" date="2019" name="Int. J. Syst. Evol. Microbiol.">
        <title>The Global Catalogue of Microorganisms (GCM) 10K type strain sequencing project: providing services to taxonomists for standard genome sequencing and annotation.</title>
        <authorList>
            <consortium name="The Broad Institute Genomics Platform"/>
            <consortium name="The Broad Institute Genome Sequencing Center for Infectious Disease"/>
            <person name="Wu L."/>
            <person name="Ma J."/>
        </authorList>
    </citation>
    <scope>NUCLEOTIDE SEQUENCE [LARGE SCALE GENOMIC DNA]</scope>
    <source>
        <strain evidence="5">JCM 18531</strain>
    </source>
</reference>
<evidence type="ECO:0000256" key="1">
    <source>
        <dbReference type="ARBA" id="ARBA00010515"/>
    </source>
</evidence>